<evidence type="ECO:0000313" key="1">
    <source>
        <dbReference type="EMBL" id="GFH31809.1"/>
    </source>
</evidence>
<dbReference type="AlphaFoldDB" id="A0A6A0AFW4"/>
<name>A0A6A0AFW4_HAELA</name>
<proteinExistence type="predicted"/>
<sequence>MVFRSLLEPIRTSNPFASFFEASCDAIDLEHKVVTCTSAFAYDGGARPRFQVPARLAFGLPPSPPLLVAPVRPSPPPQPGLHQPPQAIRSQTSLRITFFGLDLWSLCTWNSDIQAMIDRQQQVQPSTNLTLQYLTAPGICYSHLKTLDYTALLNTNISIEQLMPGLDYLVADVTQVLRDYFIDKSLDIQTTNYCAGNRTVATFYTTRPATPVTSAWPTLNVMVTITSRDPEGQATLTTTRQLGNLQRNCRGAFSSAGPAFFEQYQMPIQRCLVEQWPVHTGFPARLMIEGTRASARYLYLGCTQGQV</sequence>
<reference evidence="1 2" key="1">
    <citation type="submission" date="2020-02" db="EMBL/GenBank/DDBJ databases">
        <title>Draft genome sequence of Haematococcus lacustris strain NIES-144.</title>
        <authorList>
            <person name="Morimoto D."/>
            <person name="Nakagawa S."/>
            <person name="Yoshida T."/>
            <person name="Sawayama S."/>
        </authorList>
    </citation>
    <scope>NUCLEOTIDE SEQUENCE [LARGE SCALE GENOMIC DNA]</scope>
    <source>
        <strain evidence="1 2">NIES-144</strain>
    </source>
</reference>
<keyword evidence="2" id="KW-1185">Reference proteome</keyword>
<accession>A0A6A0AFW4</accession>
<dbReference type="Proteomes" id="UP000485058">
    <property type="component" value="Unassembled WGS sequence"/>
</dbReference>
<comment type="caution">
    <text evidence="1">The sequence shown here is derived from an EMBL/GenBank/DDBJ whole genome shotgun (WGS) entry which is preliminary data.</text>
</comment>
<organism evidence="1 2">
    <name type="scientific">Haematococcus lacustris</name>
    <name type="common">Green alga</name>
    <name type="synonym">Haematococcus pluvialis</name>
    <dbReference type="NCBI Taxonomy" id="44745"/>
    <lineage>
        <taxon>Eukaryota</taxon>
        <taxon>Viridiplantae</taxon>
        <taxon>Chlorophyta</taxon>
        <taxon>core chlorophytes</taxon>
        <taxon>Chlorophyceae</taxon>
        <taxon>CS clade</taxon>
        <taxon>Chlamydomonadales</taxon>
        <taxon>Haematococcaceae</taxon>
        <taxon>Haematococcus</taxon>
    </lineage>
</organism>
<dbReference type="EMBL" id="BLLF01005962">
    <property type="protein sequence ID" value="GFH31809.1"/>
    <property type="molecule type" value="Genomic_DNA"/>
</dbReference>
<gene>
    <name evidence="1" type="ORF">HaLaN_30922</name>
</gene>
<evidence type="ECO:0000313" key="2">
    <source>
        <dbReference type="Proteomes" id="UP000485058"/>
    </source>
</evidence>
<protein>
    <submittedName>
        <fullName evidence="1">FAD NAD(P)-binding domain-containing</fullName>
    </submittedName>
</protein>